<dbReference type="PANTHER" id="PTHR35369">
    <property type="entry name" value="BLR3025 PROTEIN-RELATED"/>
    <property type="match status" value="1"/>
</dbReference>
<evidence type="ECO:0000256" key="6">
    <source>
        <dbReference type="ARBA" id="ARBA00049244"/>
    </source>
</evidence>
<evidence type="ECO:0000256" key="2">
    <source>
        <dbReference type="ARBA" id="ARBA00011245"/>
    </source>
</evidence>
<evidence type="ECO:0000256" key="1">
    <source>
        <dbReference type="ARBA" id="ARBA00010945"/>
    </source>
</evidence>
<dbReference type="GO" id="GO:0003684">
    <property type="term" value="F:damaged DNA binding"/>
    <property type="evidence" value="ECO:0007669"/>
    <property type="project" value="InterPro"/>
</dbReference>
<gene>
    <name evidence="10" type="ORF">D6858_03155</name>
</gene>
<name>A0A419R501_9SPHN</name>
<comment type="caution">
    <text evidence="10">The sequence shown here is derived from an EMBL/GenBank/DDBJ whole genome shotgun (WGS) entry which is preliminary data.</text>
</comment>
<evidence type="ECO:0000313" key="10">
    <source>
        <dbReference type="EMBL" id="RJX69910.1"/>
    </source>
</evidence>
<dbReference type="Pfam" id="PF00817">
    <property type="entry name" value="IMS"/>
    <property type="match status" value="1"/>
</dbReference>
<dbReference type="InterPro" id="IPR050356">
    <property type="entry name" value="SulA_CellDiv_inhibitor"/>
</dbReference>
<comment type="similarity">
    <text evidence="1">Belongs to the DNA polymerase type-Y family.</text>
</comment>
<dbReference type="InterPro" id="IPR043502">
    <property type="entry name" value="DNA/RNA_pol_sf"/>
</dbReference>
<evidence type="ECO:0000256" key="4">
    <source>
        <dbReference type="ARBA" id="ARBA00022763"/>
    </source>
</evidence>
<feature type="domain" description="DNA polymerase Y-family little finger" evidence="9">
    <location>
        <begin position="322"/>
        <end position="412"/>
    </location>
</feature>
<dbReference type="RefSeq" id="WP_120107084.1">
    <property type="nucleotide sequence ID" value="NZ_RAHJ01000011.1"/>
</dbReference>
<dbReference type="InterPro" id="IPR043128">
    <property type="entry name" value="Rev_trsase/Diguanyl_cyclase"/>
</dbReference>
<dbReference type="OrthoDB" id="9788640at2"/>
<organism evidence="10 11">
    <name type="scientific">Tsuneonella suprasediminis</name>
    <dbReference type="NCBI Taxonomy" id="2306996"/>
    <lineage>
        <taxon>Bacteria</taxon>
        <taxon>Pseudomonadati</taxon>
        <taxon>Pseudomonadota</taxon>
        <taxon>Alphaproteobacteria</taxon>
        <taxon>Sphingomonadales</taxon>
        <taxon>Erythrobacteraceae</taxon>
        <taxon>Tsuneonella</taxon>
    </lineage>
</organism>
<protein>
    <recommendedName>
        <fullName evidence="3">DNA-directed DNA polymerase</fullName>
        <ecNumber evidence="3">2.7.7.7</ecNumber>
    </recommendedName>
</protein>
<sequence length="582" mass="63055">MRRVASLFLPQFPIERLGQNGTSKPPKHAAELPLSNDPGDCSVPRGGHWRPGARWAREGAIAVHRQPPMRELGRRSEAREHPFKASSEGESLQAVNAAPPACPVGAPLVLSIRQGQREVIHAADDAALALGLRPGMAIAQARALYAELDIRPADIAADDAALEHLAVHAVRHWSPLVSVAPPDGLILDLTGTSHLFGGEAAFCRRLLAFFARIRLTAQVAVADTPGAAHALARFSGDPVTIVAPGQATAAIAPLPLAALRLETGALAAARRFGLERIGDLLPLPRGPLAKRLGRNAIDRLDQAIGRLAEPIDSVVPFEAPVAERRLLEPICTADAIAQVMSDLTCDLIDVLRSRGLGVRQVTLAFLRVDGTEQTIGVGLARASRDAQHLTKLLILRLEQIDPGMGIEAGRLTARHTEVLDAENCASVLTGETPEMDIAGLVDQLAGRIGHDALFKSTLVESDVPERAVVRTGPLSEATGWPTWKRPARLLVRPEPLFGVIALLPDHPPRRFGWRGQMHEVIAGDGPERIYGEWWVRDGEVWAVRDYYRVEDCEGRRFWLFRRGDGIEGETGDCSWWMHGAFG</sequence>
<dbReference type="EC" id="2.7.7.7" evidence="3"/>
<dbReference type="Gene3D" id="3.30.70.270">
    <property type="match status" value="1"/>
</dbReference>
<feature type="domain" description="UmuC" evidence="8">
    <location>
        <begin position="107"/>
        <end position="229"/>
    </location>
</feature>
<feature type="region of interest" description="Disordered" evidence="7">
    <location>
        <begin position="16"/>
        <end position="45"/>
    </location>
</feature>
<reference evidence="10 11" key="1">
    <citation type="submission" date="2018-09" db="EMBL/GenBank/DDBJ databases">
        <title>Altererythrobacter sp.Ery1 and Ery12, the genome sequencing of novel strains in genus Alterythrobacter.</title>
        <authorList>
            <person name="Cheng H."/>
            <person name="Wu Y.-H."/>
            <person name="Fang C."/>
            <person name="Xu X.-W."/>
        </authorList>
    </citation>
    <scope>NUCLEOTIDE SEQUENCE [LARGE SCALE GENOMIC DNA]</scope>
    <source>
        <strain evidence="10 11">Ery12</strain>
    </source>
</reference>
<dbReference type="Gene3D" id="3.40.1170.60">
    <property type="match status" value="1"/>
</dbReference>
<keyword evidence="11" id="KW-1185">Reference proteome</keyword>
<dbReference type="InterPro" id="IPR017961">
    <property type="entry name" value="DNA_pol_Y-fam_little_finger"/>
</dbReference>
<comment type="catalytic activity">
    <reaction evidence="6">
        <text>DNA(n) + a 2'-deoxyribonucleoside 5'-triphosphate = DNA(n+1) + diphosphate</text>
        <dbReference type="Rhea" id="RHEA:22508"/>
        <dbReference type="Rhea" id="RHEA-COMP:17339"/>
        <dbReference type="Rhea" id="RHEA-COMP:17340"/>
        <dbReference type="ChEBI" id="CHEBI:33019"/>
        <dbReference type="ChEBI" id="CHEBI:61560"/>
        <dbReference type="ChEBI" id="CHEBI:173112"/>
        <dbReference type="EC" id="2.7.7.7"/>
    </reaction>
</comment>
<keyword evidence="4" id="KW-0227">DNA damage</keyword>
<dbReference type="SUPFAM" id="SSF56672">
    <property type="entry name" value="DNA/RNA polymerases"/>
    <property type="match status" value="1"/>
</dbReference>
<evidence type="ECO:0000256" key="7">
    <source>
        <dbReference type="SAM" id="MobiDB-lite"/>
    </source>
</evidence>
<dbReference type="EMBL" id="RAHJ01000011">
    <property type="protein sequence ID" value="RJX69910.1"/>
    <property type="molecule type" value="Genomic_DNA"/>
</dbReference>
<evidence type="ECO:0000256" key="3">
    <source>
        <dbReference type="ARBA" id="ARBA00012417"/>
    </source>
</evidence>
<dbReference type="CDD" id="cd03468">
    <property type="entry name" value="PolY_like"/>
    <property type="match status" value="1"/>
</dbReference>
<dbReference type="PANTHER" id="PTHR35369:SF2">
    <property type="entry name" value="BLR3025 PROTEIN"/>
    <property type="match status" value="1"/>
</dbReference>
<proteinExistence type="inferred from homology"/>
<evidence type="ECO:0000259" key="9">
    <source>
        <dbReference type="Pfam" id="PF11799"/>
    </source>
</evidence>
<evidence type="ECO:0000313" key="11">
    <source>
        <dbReference type="Proteomes" id="UP000284322"/>
    </source>
</evidence>
<comment type="function">
    <text evidence="5">Poorly processive, error-prone DNA polymerase involved in untargeted mutagenesis. Copies undamaged DNA at stalled replication forks, which arise in vivo from mismatched or misaligned primer ends. These misaligned primers can be extended by PolIV. Exhibits no 3'-5' exonuclease (proofreading) activity. May be involved in translesional synthesis, in conjunction with the beta clamp from PolIII.</text>
</comment>
<dbReference type="GO" id="GO:0006281">
    <property type="term" value="P:DNA repair"/>
    <property type="evidence" value="ECO:0007669"/>
    <property type="project" value="InterPro"/>
</dbReference>
<dbReference type="InterPro" id="IPR001126">
    <property type="entry name" value="UmuC"/>
</dbReference>
<dbReference type="AlphaFoldDB" id="A0A419R501"/>
<evidence type="ECO:0000256" key="5">
    <source>
        <dbReference type="ARBA" id="ARBA00025589"/>
    </source>
</evidence>
<evidence type="ECO:0000259" key="8">
    <source>
        <dbReference type="Pfam" id="PF00817"/>
    </source>
</evidence>
<comment type="subunit">
    <text evidence="2">Monomer.</text>
</comment>
<dbReference type="Pfam" id="PF11799">
    <property type="entry name" value="IMS_C"/>
    <property type="match status" value="1"/>
</dbReference>
<dbReference type="Proteomes" id="UP000284322">
    <property type="component" value="Unassembled WGS sequence"/>
</dbReference>
<accession>A0A419R501</accession>